<protein>
    <submittedName>
        <fullName evidence="2">Uncharacterized protein</fullName>
    </submittedName>
</protein>
<accession>A0A8S3ZJ88</accession>
<feature type="compositionally biased region" description="Basic and acidic residues" evidence="1">
    <location>
        <begin position="87"/>
        <end position="102"/>
    </location>
</feature>
<evidence type="ECO:0000313" key="3">
    <source>
        <dbReference type="Proteomes" id="UP000678393"/>
    </source>
</evidence>
<dbReference type="OrthoDB" id="10656676at2759"/>
<sequence>MDSGLVASPTYQNLAFHRRPPPPPPRSPSPDETPPALPPRKYRETQQSTVVEKSGKNCIQTTSEKPSMAPSLPGDKSSGSDVPASRPMKEDNPVDRSKRDFKSLMTQWENNSPREDMYTAELRKQAKKLSGNQPQQQQQQQQQL</sequence>
<evidence type="ECO:0000256" key="1">
    <source>
        <dbReference type="SAM" id="MobiDB-lite"/>
    </source>
</evidence>
<dbReference type="EMBL" id="CAJHNH020003469">
    <property type="protein sequence ID" value="CAG5129389.1"/>
    <property type="molecule type" value="Genomic_DNA"/>
</dbReference>
<keyword evidence="3" id="KW-1185">Reference proteome</keyword>
<reference evidence="2" key="1">
    <citation type="submission" date="2021-04" db="EMBL/GenBank/DDBJ databases">
        <authorList>
            <consortium name="Molecular Ecology Group"/>
        </authorList>
    </citation>
    <scope>NUCLEOTIDE SEQUENCE</scope>
</reference>
<feature type="region of interest" description="Disordered" evidence="1">
    <location>
        <begin position="1"/>
        <end position="144"/>
    </location>
</feature>
<comment type="caution">
    <text evidence="2">The sequence shown here is derived from an EMBL/GenBank/DDBJ whole genome shotgun (WGS) entry which is preliminary data.</text>
</comment>
<evidence type="ECO:0000313" key="2">
    <source>
        <dbReference type="EMBL" id="CAG5129389.1"/>
    </source>
</evidence>
<feature type="compositionally biased region" description="Pro residues" evidence="1">
    <location>
        <begin position="21"/>
        <end position="38"/>
    </location>
</feature>
<dbReference type="AlphaFoldDB" id="A0A8S3ZJ88"/>
<gene>
    <name evidence="2" type="ORF">CUNI_LOCUS14947</name>
</gene>
<feature type="compositionally biased region" description="Basic and acidic residues" evidence="1">
    <location>
        <begin position="112"/>
        <end position="124"/>
    </location>
</feature>
<feature type="compositionally biased region" description="Polar residues" evidence="1">
    <location>
        <begin position="45"/>
        <end position="65"/>
    </location>
</feature>
<dbReference type="Proteomes" id="UP000678393">
    <property type="component" value="Unassembled WGS sequence"/>
</dbReference>
<proteinExistence type="predicted"/>
<organism evidence="2 3">
    <name type="scientific">Candidula unifasciata</name>
    <dbReference type="NCBI Taxonomy" id="100452"/>
    <lineage>
        <taxon>Eukaryota</taxon>
        <taxon>Metazoa</taxon>
        <taxon>Spiralia</taxon>
        <taxon>Lophotrochozoa</taxon>
        <taxon>Mollusca</taxon>
        <taxon>Gastropoda</taxon>
        <taxon>Heterobranchia</taxon>
        <taxon>Euthyneura</taxon>
        <taxon>Panpulmonata</taxon>
        <taxon>Eupulmonata</taxon>
        <taxon>Stylommatophora</taxon>
        <taxon>Helicina</taxon>
        <taxon>Helicoidea</taxon>
        <taxon>Geomitridae</taxon>
        <taxon>Candidula</taxon>
    </lineage>
</organism>
<feature type="compositionally biased region" description="Low complexity" evidence="1">
    <location>
        <begin position="133"/>
        <end position="144"/>
    </location>
</feature>
<feature type="non-terminal residue" evidence="2">
    <location>
        <position position="144"/>
    </location>
</feature>
<name>A0A8S3ZJ88_9EUPU</name>